<accession>A0A834JWW7</accession>
<feature type="transmembrane region" description="Helical" evidence="1">
    <location>
        <begin position="160"/>
        <end position="180"/>
    </location>
</feature>
<feature type="transmembrane region" description="Helical" evidence="1">
    <location>
        <begin position="38"/>
        <end position="58"/>
    </location>
</feature>
<keyword evidence="1" id="KW-1133">Transmembrane helix</keyword>
<feature type="transmembrane region" description="Helical" evidence="1">
    <location>
        <begin position="96"/>
        <end position="114"/>
    </location>
</feature>
<evidence type="ECO:0000313" key="2">
    <source>
        <dbReference type="EMBL" id="KAF7395931.1"/>
    </source>
</evidence>
<evidence type="ECO:0000313" key="3">
    <source>
        <dbReference type="Proteomes" id="UP000617340"/>
    </source>
</evidence>
<dbReference type="AlphaFoldDB" id="A0A834JWW7"/>
<feature type="transmembrane region" description="Helical" evidence="1">
    <location>
        <begin position="126"/>
        <end position="148"/>
    </location>
</feature>
<proteinExistence type="predicted"/>
<reference evidence="2" key="1">
    <citation type="journal article" date="2020" name="G3 (Bethesda)">
        <title>High-Quality Assemblies for Three Invasive Social Wasps from the &lt;i&gt;Vespula&lt;/i&gt; Genus.</title>
        <authorList>
            <person name="Harrop T.W.R."/>
            <person name="Guhlin J."/>
            <person name="McLaughlin G.M."/>
            <person name="Permina E."/>
            <person name="Stockwell P."/>
            <person name="Gilligan J."/>
            <person name="Le Lec M.F."/>
            <person name="Gruber M.A.M."/>
            <person name="Quinn O."/>
            <person name="Lovegrove M."/>
            <person name="Duncan E.J."/>
            <person name="Remnant E.J."/>
            <person name="Van Eeckhoven J."/>
            <person name="Graham B."/>
            <person name="Knapp R.A."/>
            <person name="Langford K.W."/>
            <person name="Kronenberg Z."/>
            <person name="Press M.O."/>
            <person name="Eacker S.M."/>
            <person name="Wilson-Rankin E.E."/>
            <person name="Purcell J."/>
            <person name="Lester P.J."/>
            <person name="Dearden P.K."/>
        </authorList>
    </citation>
    <scope>NUCLEOTIDE SEQUENCE</scope>
    <source>
        <strain evidence="2">Linc-1</strain>
    </source>
</reference>
<keyword evidence="1" id="KW-0472">Membrane</keyword>
<organism evidence="2 3">
    <name type="scientific">Vespula germanica</name>
    <name type="common">German yellow jacket</name>
    <name type="synonym">Paravespula germanica</name>
    <dbReference type="NCBI Taxonomy" id="30212"/>
    <lineage>
        <taxon>Eukaryota</taxon>
        <taxon>Metazoa</taxon>
        <taxon>Ecdysozoa</taxon>
        <taxon>Arthropoda</taxon>
        <taxon>Hexapoda</taxon>
        <taxon>Insecta</taxon>
        <taxon>Pterygota</taxon>
        <taxon>Neoptera</taxon>
        <taxon>Endopterygota</taxon>
        <taxon>Hymenoptera</taxon>
        <taxon>Apocrita</taxon>
        <taxon>Aculeata</taxon>
        <taxon>Vespoidea</taxon>
        <taxon>Vespidae</taxon>
        <taxon>Vespinae</taxon>
        <taxon>Vespula</taxon>
    </lineage>
</organism>
<dbReference type="Proteomes" id="UP000617340">
    <property type="component" value="Unassembled WGS sequence"/>
</dbReference>
<sequence>MKDYFKKTVYHEKKFEPKGMNKQKGNNKREGTNENETYRTIQAFFLLLIVLMLCYQGIRNGSLQYDLLENGETRYGYATYQKKEGTFVSLTLGYSFHRSIVYTVTAIMFFYSLISKNPGWSLPMIILYFADLVCDVSYAIIAVCLFFRKFHLSTASFYTTLILLLITGEIWAWLGVLRLYEYRTYK</sequence>
<name>A0A834JWW7_VESGE</name>
<evidence type="ECO:0000256" key="1">
    <source>
        <dbReference type="SAM" id="Phobius"/>
    </source>
</evidence>
<dbReference type="EMBL" id="JACSDZ010000009">
    <property type="protein sequence ID" value="KAF7395931.1"/>
    <property type="molecule type" value="Genomic_DNA"/>
</dbReference>
<gene>
    <name evidence="2" type="ORF">HZH68_009981</name>
</gene>
<comment type="caution">
    <text evidence="2">The sequence shown here is derived from an EMBL/GenBank/DDBJ whole genome shotgun (WGS) entry which is preliminary data.</text>
</comment>
<protein>
    <submittedName>
        <fullName evidence="2">Uncharacterized protein</fullName>
    </submittedName>
</protein>
<keyword evidence="1" id="KW-0812">Transmembrane</keyword>
<keyword evidence="3" id="KW-1185">Reference proteome</keyword>